<dbReference type="PROSITE" id="PS51257">
    <property type="entry name" value="PROKAR_LIPOPROTEIN"/>
    <property type="match status" value="1"/>
</dbReference>
<evidence type="ECO:0000313" key="7">
    <source>
        <dbReference type="EMBL" id="MBY5957913.1"/>
    </source>
</evidence>
<comment type="caution">
    <text evidence="7">The sequence shown here is derived from an EMBL/GenBank/DDBJ whole genome shotgun (WGS) entry which is preliminary data.</text>
</comment>
<keyword evidence="3 6" id="KW-1133">Transmembrane helix</keyword>
<dbReference type="GO" id="GO:0016020">
    <property type="term" value="C:membrane"/>
    <property type="evidence" value="ECO:0007669"/>
    <property type="project" value="UniProtKB-SubCell"/>
</dbReference>
<feature type="transmembrane region" description="Helical" evidence="6">
    <location>
        <begin position="162"/>
        <end position="180"/>
    </location>
</feature>
<protein>
    <submittedName>
        <fullName evidence="7">Hemolysin III family protein</fullName>
    </submittedName>
</protein>
<feature type="transmembrane region" description="Helical" evidence="6">
    <location>
        <begin position="44"/>
        <end position="68"/>
    </location>
</feature>
<feature type="transmembrane region" description="Helical" evidence="6">
    <location>
        <begin position="21"/>
        <end position="38"/>
    </location>
</feature>
<dbReference type="RefSeq" id="WP_222579433.1">
    <property type="nucleotide sequence ID" value="NZ_JAHVHU010000006.1"/>
</dbReference>
<keyword evidence="5" id="KW-0862">Zinc</keyword>
<evidence type="ECO:0000313" key="8">
    <source>
        <dbReference type="Proteomes" id="UP000753961"/>
    </source>
</evidence>
<evidence type="ECO:0000256" key="5">
    <source>
        <dbReference type="PIRSR" id="PIRSR604254-1"/>
    </source>
</evidence>
<dbReference type="InterPro" id="IPR004254">
    <property type="entry name" value="AdipoR/HlyIII-related"/>
</dbReference>
<feature type="binding site" evidence="5">
    <location>
        <position position="67"/>
    </location>
    <ligand>
        <name>Zn(2+)</name>
        <dbReference type="ChEBI" id="CHEBI:29105"/>
    </ligand>
</feature>
<keyword evidence="2 6" id="KW-0812">Transmembrane</keyword>
<evidence type="ECO:0000256" key="2">
    <source>
        <dbReference type="ARBA" id="ARBA00022692"/>
    </source>
</evidence>
<evidence type="ECO:0000256" key="6">
    <source>
        <dbReference type="SAM" id="Phobius"/>
    </source>
</evidence>
<accession>A0A953L9R8</accession>
<feature type="binding site" evidence="5">
    <location>
        <position position="189"/>
    </location>
    <ligand>
        <name>Zn(2+)</name>
        <dbReference type="ChEBI" id="CHEBI:29105"/>
    </ligand>
</feature>
<gene>
    <name evidence="7" type="ORF">KUV50_07220</name>
</gene>
<name>A0A953L9R8_9BACT</name>
<keyword evidence="4 6" id="KW-0472">Membrane</keyword>
<evidence type="ECO:0000256" key="3">
    <source>
        <dbReference type="ARBA" id="ARBA00022989"/>
    </source>
</evidence>
<feature type="transmembrane region" description="Helical" evidence="6">
    <location>
        <begin position="108"/>
        <end position="127"/>
    </location>
</feature>
<organism evidence="7 8">
    <name type="scientific">Membranihabitans marinus</name>
    <dbReference type="NCBI Taxonomy" id="1227546"/>
    <lineage>
        <taxon>Bacteria</taxon>
        <taxon>Pseudomonadati</taxon>
        <taxon>Bacteroidota</taxon>
        <taxon>Saprospiria</taxon>
        <taxon>Saprospirales</taxon>
        <taxon>Saprospiraceae</taxon>
        <taxon>Membranihabitans</taxon>
    </lineage>
</organism>
<keyword evidence="5" id="KW-0479">Metal-binding</keyword>
<reference evidence="7" key="1">
    <citation type="submission" date="2021-06" db="EMBL/GenBank/DDBJ databases">
        <title>44 bacteria genomes isolated from Dapeng, Shenzhen.</title>
        <authorList>
            <person name="Zheng W."/>
            <person name="Yu S."/>
            <person name="Huang Y."/>
        </authorList>
    </citation>
    <scope>NUCLEOTIDE SEQUENCE</scope>
    <source>
        <strain evidence="7">DP5N28-2</strain>
    </source>
</reference>
<feature type="transmembrane region" description="Helical" evidence="6">
    <location>
        <begin position="187"/>
        <end position="208"/>
    </location>
</feature>
<dbReference type="Pfam" id="PF03006">
    <property type="entry name" value="HlyIII"/>
    <property type="match status" value="1"/>
</dbReference>
<dbReference type="EMBL" id="JAHVHU010000006">
    <property type="protein sequence ID" value="MBY5957913.1"/>
    <property type="molecule type" value="Genomic_DNA"/>
</dbReference>
<sequence>MPSERPQNKKEELANGISHGAGLLILIACMPLLYWAAANHLNGVYLWTLSPFFTGIVLTYSSSTVYHFSPRGPWKDRWRIMDHISIFFLIGGTYTPIIMQYLSYPSNVIFLGIMWGIILTGSVLKFWWTGKYDNLSTGLYVFLGWMVLFVIWPLWKNAPSDVLWWILIGGLAYSTGIYFYKKADVKYYHVVWHILVLMGTISHLIAIYRSFITA</sequence>
<evidence type="ECO:0000256" key="1">
    <source>
        <dbReference type="ARBA" id="ARBA00004141"/>
    </source>
</evidence>
<dbReference type="PANTHER" id="PTHR20855:SF3">
    <property type="entry name" value="LD03007P"/>
    <property type="match status" value="1"/>
</dbReference>
<feature type="transmembrane region" description="Helical" evidence="6">
    <location>
        <begin position="80"/>
        <end position="102"/>
    </location>
</feature>
<feature type="transmembrane region" description="Helical" evidence="6">
    <location>
        <begin position="139"/>
        <end position="156"/>
    </location>
</feature>
<keyword evidence="8" id="KW-1185">Reference proteome</keyword>
<dbReference type="PANTHER" id="PTHR20855">
    <property type="entry name" value="ADIPOR/PROGESTIN RECEPTOR-RELATED"/>
    <property type="match status" value="1"/>
</dbReference>
<dbReference type="Proteomes" id="UP000753961">
    <property type="component" value="Unassembled WGS sequence"/>
</dbReference>
<dbReference type="AlphaFoldDB" id="A0A953L9R8"/>
<proteinExistence type="predicted"/>
<evidence type="ECO:0000256" key="4">
    <source>
        <dbReference type="ARBA" id="ARBA00023136"/>
    </source>
</evidence>
<feature type="binding site" evidence="5">
    <location>
        <position position="193"/>
    </location>
    <ligand>
        <name>Zn(2+)</name>
        <dbReference type="ChEBI" id="CHEBI:29105"/>
    </ligand>
</feature>
<dbReference type="GO" id="GO:0046872">
    <property type="term" value="F:metal ion binding"/>
    <property type="evidence" value="ECO:0007669"/>
    <property type="project" value="UniProtKB-KW"/>
</dbReference>
<comment type="subcellular location">
    <subcellularLocation>
        <location evidence="1">Membrane</location>
        <topology evidence="1">Multi-pass membrane protein</topology>
    </subcellularLocation>
</comment>